<evidence type="ECO:0000256" key="4">
    <source>
        <dbReference type="PIRSR" id="PIRSR601461-1"/>
    </source>
</evidence>
<keyword evidence="7" id="KW-0812">Transmembrane</keyword>
<protein>
    <recommendedName>
        <fullName evidence="8">Peptidase A1 domain-containing protein</fullName>
    </recommendedName>
</protein>
<feature type="compositionally biased region" description="Acidic residues" evidence="6">
    <location>
        <begin position="485"/>
        <end position="496"/>
    </location>
</feature>
<dbReference type="InterPro" id="IPR001969">
    <property type="entry name" value="Aspartic_peptidase_AS"/>
</dbReference>
<evidence type="ECO:0000313" key="10">
    <source>
        <dbReference type="Proteomes" id="UP001295423"/>
    </source>
</evidence>
<comment type="caution">
    <text evidence="9">The sequence shown here is derived from an EMBL/GenBank/DDBJ whole genome shotgun (WGS) entry which is preliminary data.</text>
</comment>
<dbReference type="AlphaFoldDB" id="A0AAD2FUR4"/>
<keyword evidence="7" id="KW-1133">Transmembrane helix</keyword>
<feature type="compositionally biased region" description="Acidic residues" evidence="6">
    <location>
        <begin position="669"/>
        <end position="680"/>
    </location>
</feature>
<dbReference type="Gene3D" id="2.40.70.10">
    <property type="entry name" value="Acid Proteases"/>
    <property type="match status" value="2"/>
</dbReference>
<feature type="transmembrane region" description="Helical" evidence="7">
    <location>
        <begin position="607"/>
        <end position="626"/>
    </location>
</feature>
<keyword evidence="3 5" id="KW-0064">Aspartyl protease</keyword>
<keyword evidence="7" id="KW-0472">Membrane</keyword>
<evidence type="ECO:0000256" key="2">
    <source>
        <dbReference type="ARBA" id="ARBA00022670"/>
    </source>
</evidence>
<dbReference type="GO" id="GO:0004190">
    <property type="term" value="F:aspartic-type endopeptidase activity"/>
    <property type="evidence" value="ECO:0007669"/>
    <property type="project" value="UniProtKB-KW"/>
</dbReference>
<dbReference type="PANTHER" id="PTHR47966">
    <property type="entry name" value="BETA-SITE APP-CLEAVING ENZYME, ISOFORM A-RELATED"/>
    <property type="match status" value="1"/>
</dbReference>
<dbReference type="EMBL" id="CAKOGP040001847">
    <property type="protein sequence ID" value="CAJ1953964.1"/>
    <property type="molecule type" value="Genomic_DNA"/>
</dbReference>
<organism evidence="9 10">
    <name type="scientific">Cylindrotheca closterium</name>
    <dbReference type="NCBI Taxonomy" id="2856"/>
    <lineage>
        <taxon>Eukaryota</taxon>
        <taxon>Sar</taxon>
        <taxon>Stramenopiles</taxon>
        <taxon>Ochrophyta</taxon>
        <taxon>Bacillariophyta</taxon>
        <taxon>Bacillariophyceae</taxon>
        <taxon>Bacillariophycidae</taxon>
        <taxon>Bacillariales</taxon>
        <taxon>Bacillariaceae</taxon>
        <taxon>Cylindrotheca</taxon>
    </lineage>
</organism>
<reference evidence="9" key="1">
    <citation type="submission" date="2023-08" db="EMBL/GenBank/DDBJ databases">
        <authorList>
            <person name="Audoor S."/>
            <person name="Bilcke G."/>
        </authorList>
    </citation>
    <scope>NUCLEOTIDE SEQUENCE</scope>
</reference>
<keyword evidence="10" id="KW-1185">Reference proteome</keyword>
<dbReference type="CDD" id="cd05471">
    <property type="entry name" value="pepsin_like"/>
    <property type="match status" value="1"/>
</dbReference>
<evidence type="ECO:0000256" key="7">
    <source>
        <dbReference type="SAM" id="Phobius"/>
    </source>
</evidence>
<feature type="active site" evidence="4">
    <location>
        <position position="109"/>
    </location>
</feature>
<proteinExistence type="inferred from homology"/>
<evidence type="ECO:0000256" key="5">
    <source>
        <dbReference type="RuleBase" id="RU000454"/>
    </source>
</evidence>
<dbReference type="Proteomes" id="UP001295423">
    <property type="component" value="Unassembled WGS sequence"/>
</dbReference>
<accession>A0AAD2FUR4</accession>
<feature type="region of interest" description="Disordered" evidence="6">
    <location>
        <begin position="478"/>
        <end position="506"/>
    </location>
</feature>
<feature type="domain" description="Peptidase A1" evidence="8">
    <location>
        <begin position="91"/>
        <end position="457"/>
    </location>
</feature>
<dbReference type="InterPro" id="IPR001461">
    <property type="entry name" value="Aspartic_peptidase_A1"/>
</dbReference>
<dbReference type="InterPro" id="IPR021109">
    <property type="entry name" value="Peptidase_aspartic_dom_sf"/>
</dbReference>
<gene>
    <name evidence="9" type="ORF">CYCCA115_LOCUS14562</name>
</gene>
<keyword evidence="5" id="KW-0378">Hydrolase</keyword>
<evidence type="ECO:0000313" key="9">
    <source>
        <dbReference type="EMBL" id="CAJ1953964.1"/>
    </source>
</evidence>
<name>A0AAD2FUR4_9STRA</name>
<evidence type="ECO:0000259" key="8">
    <source>
        <dbReference type="PROSITE" id="PS51767"/>
    </source>
</evidence>
<dbReference type="PANTHER" id="PTHR47966:SF51">
    <property type="entry name" value="BETA-SITE APP-CLEAVING ENZYME, ISOFORM A-RELATED"/>
    <property type="match status" value="1"/>
</dbReference>
<dbReference type="InterPro" id="IPR034164">
    <property type="entry name" value="Pepsin-like_dom"/>
</dbReference>
<keyword evidence="2 5" id="KW-0645">Protease</keyword>
<comment type="similarity">
    <text evidence="1 5">Belongs to the peptidase A1 family.</text>
</comment>
<feature type="region of interest" description="Disordered" evidence="6">
    <location>
        <begin position="559"/>
        <end position="602"/>
    </location>
</feature>
<dbReference type="GO" id="GO:0006508">
    <property type="term" value="P:proteolysis"/>
    <property type="evidence" value="ECO:0007669"/>
    <property type="project" value="UniProtKB-KW"/>
</dbReference>
<dbReference type="SUPFAM" id="SSF50630">
    <property type="entry name" value="Acid proteases"/>
    <property type="match status" value="1"/>
</dbReference>
<dbReference type="InterPro" id="IPR033121">
    <property type="entry name" value="PEPTIDASE_A1"/>
</dbReference>
<evidence type="ECO:0000256" key="6">
    <source>
        <dbReference type="SAM" id="MobiDB-lite"/>
    </source>
</evidence>
<sequence>MASSLSAASVSASFSSSLAMGVDVIPVQRTKHRILKSFHAQQLHHRNRRLEALDRRRRRLTEAEYSHPSQWRRSAKEVAAVPLSNCHMILWSGMISIGTPPQQFLVDFDTGSSDIWVPSMDCDNTCSAFPNWNKFDETSSTSFSTPVNLTGKFSAVYEDGESVHGSYADDIIHLSDDLNVRQVFAQVTSVYEFESCEGEDGVLGLAFTYDDEREYTPLLKNIKDKLMHPMYSLYLNGEDDYPNDSKLQGASDLYGNLESGLYSTPPNATSEFVLGGVNQKHYTGCLNWHTLGEFNDPTYGQKFEGFWDFSLDLVKVGGTKMTTANVALVDTGSSYIVGPPDDVAQFAVLNNAKCFVVDTTTNAFAPPQEVDCMRPEGFDASIIACNEPFFNLEFIADGVTYVMEKEDLILQIPTSFGDACVLRVVGSDGIPGWVLGDAFVNKYYTAFDFGNKRVGFARGVAESNDICEGDIGIDIGNKYKNPSTGDDDDTDTDPDTDTPTRAPSIPVIIDDLDGSELDEDLAQFEEELDEDLVQFEEDEAEEDDDDDDEYVFPTLSPTIFGAPTATPHHHHFDLGTDSPTDLPGGADENNVQSLAGNPPKDTGKKGAPFFSVVAFFIVAIGASALYQQFKKRQKKNLPKSEQNLRQFHDEFEDQLDEQNGGGGFRDVELDSDSDEENDDDVFILDADTLHRMN</sequence>
<dbReference type="Pfam" id="PF00026">
    <property type="entry name" value="Asp"/>
    <property type="match status" value="2"/>
</dbReference>
<evidence type="ECO:0000256" key="3">
    <source>
        <dbReference type="ARBA" id="ARBA00022750"/>
    </source>
</evidence>
<dbReference type="PROSITE" id="PS51767">
    <property type="entry name" value="PEPTIDASE_A1"/>
    <property type="match status" value="1"/>
</dbReference>
<dbReference type="PRINTS" id="PR00792">
    <property type="entry name" value="PEPSIN"/>
</dbReference>
<feature type="active site" evidence="4">
    <location>
        <position position="330"/>
    </location>
</feature>
<evidence type="ECO:0000256" key="1">
    <source>
        <dbReference type="ARBA" id="ARBA00007447"/>
    </source>
</evidence>
<feature type="region of interest" description="Disordered" evidence="6">
    <location>
        <begin position="654"/>
        <end position="680"/>
    </location>
</feature>
<dbReference type="PROSITE" id="PS00141">
    <property type="entry name" value="ASP_PROTEASE"/>
    <property type="match status" value="2"/>
</dbReference>